<dbReference type="AlphaFoldDB" id="E9DWY6"/>
<feature type="compositionally biased region" description="Acidic residues" evidence="1">
    <location>
        <begin position="343"/>
        <end position="379"/>
    </location>
</feature>
<evidence type="ECO:0000313" key="2">
    <source>
        <dbReference type="EMBL" id="EFY91849.1"/>
    </source>
</evidence>
<dbReference type="InParanoid" id="E9DWY6"/>
<gene>
    <name evidence="2" type="ORF">MAC_02134</name>
</gene>
<feature type="compositionally biased region" description="Basic and acidic residues" evidence="1">
    <location>
        <begin position="319"/>
        <end position="342"/>
    </location>
</feature>
<evidence type="ECO:0000313" key="3">
    <source>
        <dbReference type="Proteomes" id="UP000002499"/>
    </source>
</evidence>
<feature type="region of interest" description="Disordered" evidence="1">
    <location>
        <begin position="297"/>
        <end position="410"/>
    </location>
</feature>
<dbReference type="InterPro" id="IPR016024">
    <property type="entry name" value="ARM-type_fold"/>
</dbReference>
<organism evidence="3">
    <name type="scientific">Metarhizium acridum (strain CQMa 102)</name>
    <dbReference type="NCBI Taxonomy" id="655827"/>
    <lineage>
        <taxon>Eukaryota</taxon>
        <taxon>Fungi</taxon>
        <taxon>Dikarya</taxon>
        <taxon>Ascomycota</taxon>
        <taxon>Pezizomycotina</taxon>
        <taxon>Sordariomycetes</taxon>
        <taxon>Hypocreomycetidae</taxon>
        <taxon>Hypocreales</taxon>
        <taxon>Clavicipitaceae</taxon>
        <taxon>Metarhizium</taxon>
    </lineage>
</organism>
<protein>
    <submittedName>
        <fullName evidence="2">Uncharacterized protein</fullName>
    </submittedName>
</protein>
<dbReference type="OMA" id="TPWTDFN"/>
<dbReference type="SUPFAM" id="SSF48371">
    <property type="entry name" value="ARM repeat"/>
    <property type="match status" value="1"/>
</dbReference>
<proteinExistence type="predicted"/>
<sequence length="410" mass="46685">MPAVLEALQWPTVNFDASAASPGPNTRAKTDIVVETWEDWTDFTFENIMAMYGPMLARPYLGQREPRPLKKDLEVYDETSVDDGLRRFMMPIINSALHSMMRKEELSDAPYYCRGTRCDLYEFKPDWAAVSDLVTDKREYKNLVGGDTKVSSKFGPDMLLDNFKEWQKVLTQIAAYADHLGVRYNHILTDQGAVVLRFSRRRIAPGIAANLPKRSTRSFLQLSSDPYLPSSQPYEDEDARGSDPVVEFKSIPWSVSGSGKLTAKLALAVLPLISLYGDRYIAYSYPRLSMWRTANQQERGGRIKHNTNGAVLPAGTRGMRMEEPEPINDEHKQKDKAHGEEGREAEDEYEDEDGNEDEDEDEFEDEDEDEDKDEDDDEEARPRFSRAPSTLGDRKAGRSRTYVTKHLSTQ</sequence>
<accession>E9DWY6</accession>
<name>E9DWY6_METAQ</name>
<dbReference type="Proteomes" id="UP000002499">
    <property type="component" value="Unassembled WGS sequence"/>
</dbReference>
<dbReference type="EMBL" id="GL698479">
    <property type="protein sequence ID" value="EFY91849.1"/>
    <property type="molecule type" value="Genomic_DNA"/>
</dbReference>
<dbReference type="eggNOG" id="ENOG502SUYN">
    <property type="taxonomic scope" value="Eukaryota"/>
</dbReference>
<keyword evidence="3" id="KW-1185">Reference proteome</keyword>
<reference evidence="2 3" key="1">
    <citation type="journal article" date="2011" name="PLoS Genet.">
        <title>Genome sequencing and comparative transcriptomics of the model entomopathogenic fungi Metarhizium anisopliae and M. acridum.</title>
        <authorList>
            <person name="Gao Q."/>
            <person name="Jin K."/>
            <person name="Ying S.H."/>
            <person name="Zhang Y."/>
            <person name="Xiao G."/>
            <person name="Shang Y."/>
            <person name="Duan Z."/>
            <person name="Hu X."/>
            <person name="Xie X.Q."/>
            <person name="Zhou G."/>
            <person name="Peng G."/>
            <person name="Luo Z."/>
            <person name="Huang W."/>
            <person name="Wang B."/>
            <person name="Fang W."/>
            <person name="Wang S."/>
            <person name="Zhong Y."/>
            <person name="Ma L.J."/>
            <person name="St Leger R.J."/>
            <person name="Zhao G.P."/>
            <person name="Pei Y."/>
            <person name="Feng M.G."/>
            <person name="Xia Y."/>
            <person name="Wang C."/>
        </authorList>
    </citation>
    <scope>NUCLEOTIDE SEQUENCE [LARGE SCALE GENOMIC DNA]</scope>
    <source>
        <strain evidence="2 3">CQMa 102</strain>
    </source>
</reference>
<dbReference type="HOGENOM" id="CLU_036015_1_0_1"/>
<evidence type="ECO:0000256" key="1">
    <source>
        <dbReference type="SAM" id="MobiDB-lite"/>
    </source>
</evidence>
<dbReference type="OrthoDB" id="4367324at2759"/>
<dbReference type="STRING" id="655827.E9DWY6"/>